<evidence type="ECO:0000256" key="2">
    <source>
        <dbReference type="RuleBase" id="RU000682"/>
    </source>
</evidence>
<dbReference type="Pfam" id="PF00046">
    <property type="entry name" value="Homeodomain"/>
    <property type="match status" value="1"/>
</dbReference>
<feature type="compositionally biased region" description="Polar residues" evidence="4">
    <location>
        <begin position="176"/>
        <end position="186"/>
    </location>
</feature>
<feature type="region of interest" description="Disordered" evidence="4">
    <location>
        <begin position="165"/>
        <end position="231"/>
    </location>
</feature>
<accession>K1XG59</accession>
<name>K1XG59_MARBU</name>
<dbReference type="InParanoid" id="K1XG59"/>
<protein>
    <recommendedName>
        <fullName evidence="5">Homeobox domain-containing protein</fullName>
    </recommendedName>
</protein>
<feature type="coiled-coil region" evidence="3">
    <location>
        <begin position="362"/>
        <end position="424"/>
    </location>
</feature>
<dbReference type="InterPro" id="IPR009057">
    <property type="entry name" value="Homeodomain-like_sf"/>
</dbReference>
<dbReference type="SMART" id="SM00389">
    <property type="entry name" value="HOX"/>
    <property type="match status" value="1"/>
</dbReference>
<keyword evidence="3" id="KW-0175">Coiled coil</keyword>
<dbReference type="AlphaFoldDB" id="K1XG59"/>
<sequence>MKEKEIRLIFNHDLETSYQLNPSGLKSATATATVTAIAIATASSRLVDTIVEITAQVSPRHHRRSLQDECRTATTATTATVTCTASPYSVVPVSVNKHFQTAPWDAKVTSRRGGSPFRFGQDEEELQNHEKISAENRVYWTPDHRACLIQIRKARCLDMTKSAAGNAERSAIPPESLSTPNATNDIPFQKKSESWKPFRFTDEQKASLEQEAENSLNPDRGNRDRIAANSGTTHRQVLNWFGNTRAAYRKKVGENGDGAEMKDRRNSRRLVRDAAVEGIKKRKRIHLSSSEKYVDSDDDVPFITQSRVSSHVSPILGPNGEPALPGHLWRKAGKRDPSLPPPRVSLANAPHVFTENSILEKIKEKETKLSNLQVKSDEISRRLGSTKAKRTKTGHDLAEVDKQRLKLSSEMAEMESMIQETTAEEASIDSSIKDLGVEKIILEAAPKLLGV</sequence>
<dbReference type="OrthoDB" id="10401996at2759"/>
<dbReference type="HOGENOM" id="CLU_607012_0_0_1"/>
<evidence type="ECO:0000256" key="1">
    <source>
        <dbReference type="PROSITE-ProRule" id="PRU00108"/>
    </source>
</evidence>
<comment type="subcellular location">
    <subcellularLocation>
        <location evidence="1 2">Nucleus</location>
    </subcellularLocation>
</comment>
<keyword evidence="7" id="KW-1185">Reference proteome</keyword>
<feature type="domain" description="Homeobox" evidence="5">
    <location>
        <begin position="191"/>
        <end position="251"/>
    </location>
</feature>
<dbReference type="SUPFAM" id="SSF46689">
    <property type="entry name" value="Homeodomain-like"/>
    <property type="match status" value="1"/>
</dbReference>
<feature type="compositionally biased region" description="Basic and acidic residues" evidence="4">
    <location>
        <begin position="188"/>
        <end position="208"/>
    </location>
</feature>
<evidence type="ECO:0000313" key="7">
    <source>
        <dbReference type="Proteomes" id="UP000006753"/>
    </source>
</evidence>
<evidence type="ECO:0000256" key="4">
    <source>
        <dbReference type="SAM" id="MobiDB-lite"/>
    </source>
</evidence>
<keyword evidence="1 2" id="KW-0238">DNA-binding</keyword>
<reference evidence="6 7" key="1">
    <citation type="journal article" date="2012" name="BMC Genomics">
        <title>Sequencing the genome of Marssonina brunnea reveals fungus-poplar co-evolution.</title>
        <authorList>
            <person name="Zhu S."/>
            <person name="Cao Y.-Z."/>
            <person name="Jiang C."/>
            <person name="Tan B.-Y."/>
            <person name="Wang Z."/>
            <person name="Feng S."/>
            <person name="Zhang L."/>
            <person name="Su X.-H."/>
            <person name="Brejova B."/>
            <person name="Vinar T."/>
            <person name="Xu M."/>
            <person name="Wang M.-X."/>
            <person name="Zhang S.-G."/>
            <person name="Huang M.-R."/>
            <person name="Wu R."/>
            <person name="Zhou Y."/>
        </authorList>
    </citation>
    <scope>NUCLEOTIDE SEQUENCE [LARGE SCALE GENOMIC DNA]</scope>
    <source>
        <strain evidence="6 7">MB_m1</strain>
    </source>
</reference>
<organism evidence="6 7">
    <name type="scientific">Marssonina brunnea f. sp. multigermtubi (strain MB_m1)</name>
    <name type="common">Marssonina leaf spot fungus</name>
    <dbReference type="NCBI Taxonomy" id="1072389"/>
    <lineage>
        <taxon>Eukaryota</taxon>
        <taxon>Fungi</taxon>
        <taxon>Dikarya</taxon>
        <taxon>Ascomycota</taxon>
        <taxon>Pezizomycotina</taxon>
        <taxon>Leotiomycetes</taxon>
        <taxon>Helotiales</taxon>
        <taxon>Drepanopezizaceae</taxon>
        <taxon>Drepanopeziza</taxon>
    </lineage>
</organism>
<feature type="DNA-binding region" description="Homeobox" evidence="1">
    <location>
        <begin position="193"/>
        <end position="252"/>
    </location>
</feature>
<dbReference type="GeneID" id="18757685"/>
<dbReference type="GO" id="GO:0003677">
    <property type="term" value="F:DNA binding"/>
    <property type="evidence" value="ECO:0007669"/>
    <property type="project" value="UniProtKB-UniRule"/>
</dbReference>
<dbReference type="PROSITE" id="PS50071">
    <property type="entry name" value="HOMEOBOX_2"/>
    <property type="match status" value="1"/>
</dbReference>
<dbReference type="Gene3D" id="1.10.10.60">
    <property type="entry name" value="Homeodomain-like"/>
    <property type="match status" value="1"/>
</dbReference>
<dbReference type="KEGG" id="mbe:MBM_01750"/>
<dbReference type="Proteomes" id="UP000006753">
    <property type="component" value="Unassembled WGS sequence"/>
</dbReference>
<proteinExistence type="predicted"/>
<keyword evidence="1 2" id="KW-0539">Nucleus</keyword>
<evidence type="ECO:0000259" key="5">
    <source>
        <dbReference type="PROSITE" id="PS50071"/>
    </source>
</evidence>
<keyword evidence="1 2" id="KW-0371">Homeobox</keyword>
<gene>
    <name evidence="6" type="ORF">MBM_01750</name>
</gene>
<evidence type="ECO:0000313" key="6">
    <source>
        <dbReference type="EMBL" id="EKD19798.1"/>
    </source>
</evidence>
<dbReference type="CDD" id="cd00086">
    <property type="entry name" value="homeodomain"/>
    <property type="match status" value="1"/>
</dbReference>
<dbReference type="GO" id="GO:0005634">
    <property type="term" value="C:nucleus"/>
    <property type="evidence" value="ECO:0007669"/>
    <property type="project" value="UniProtKB-SubCell"/>
</dbReference>
<dbReference type="InterPro" id="IPR001356">
    <property type="entry name" value="HD"/>
</dbReference>
<evidence type="ECO:0000256" key="3">
    <source>
        <dbReference type="SAM" id="Coils"/>
    </source>
</evidence>
<dbReference type="EMBL" id="JH921430">
    <property type="protein sequence ID" value="EKD19798.1"/>
    <property type="molecule type" value="Genomic_DNA"/>
</dbReference>